<name>A0AAU2H318_9ACTN</name>
<evidence type="ECO:0008006" key="4">
    <source>
        <dbReference type="Google" id="ProtNLM"/>
    </source>
</evidence>
<evidence type="ECO:0000256" key="1">
    <source>
        <dbReference type="SAM" id="MobiDB-lite"/>
    </source>
</evidence>
<dbReference type="AlphaFoldDB" id="A0AAU2H318"/>
<organism evidence="3">
    <name type="scientific">Streptomyces sp. NBC_00060</name>
    <dbReference type="NCBI Taxonomy" id="2975636"/>
    <lineage>
        <taxon>Bacteria</taxon>
        <taxon>Bacillati</taxon>
        <taxon>Actinomycetota</taxon>
        <taxon>Actinomycetes</taxon>
        <taxon>Kitasatosporales</taxon>
        <taxon>Streptomycetaceae</taxon>
        <taxon>Streptomyces</taxon>
    </lineage>
</organism>
<feature type="transmembrane region" description="Helical" evidence="2">
    <location>
        <begin position="71"/>
        <end position="89"/>
    </location>
</feature>
<sequence length="282" mass="27950">MSARHARHTDAGAGLRLLRAAVFAAVCVVLSALGHVLAACATVPWWTLLAGFLGVFAVAAPLAGRERALPSIAGALAAGQLGLHALFGIGQHTAAASGNGAPGDTSLLRLAAKLVCGPAASAQLTASDARRIVTDAGLRPPSGATSAAHGPTTSMAGMPGMADSGSAHSALAGLFPSLPMLLGHLLAALLTGWLLRRGEAALFRLVRLSAQAATAAAEGACARSLRAALSLVRALRAGLPGAPGHGPRLPLAGLATPLLPAGEALQHSVIRRGPPAVYTLAA</sequence>
<feature type="transmembrane region" description="Helical" evidence="2">
    <location>
        <begin position="45"/>
        <end position="64"/>
    </location>
</feature>
<protein>
    <recommendedName>
        <fullName evidence="4">Integral membrane protein</fullName>
    </recommendedName>
</protein>
<evidence type="ECO:0000313" key="3">
    <source>
        <dbReference type="EMBL" id="WTU41368.1"/>
    </source>
</evidence>
<feature type="region of interest" description="Disordered" evidence="1">
    <location>
        <begin position="139"/>
        <end position="161"/>
    </location>
</feature>
<evidence type="ECO:0000256" key="2">
    <source>
        <dbReference type="SAM" id="Phobius"/>
    </source>
</evidence>
<feature type="transmembrane region" description="Helical" evidence="2">
    <location>
        <begin position="20"/>
        <end position="39"/>
    </location>
</feature>
<reference evidence="3" key="1">
    <citation type="submission" date="2022-10" db="EMBL/GenBank/DDBJ databases">
        <title>The complete genomes of actinobacterial strains from the NBC collection.</title>
        <authorList>
            <person name="Joergensen T.S."/>
            <person name="Alvarez Arevalo M."/>
            <person name="Sterndorff E.B."/>
            <person name="Faurdal D."/>
            <person name="Vuksanovic O."/>
            <person name="Mourched A.-S."/>
            <person name="Charusanti P."/>
            <person name="Shaw S."/>
            <person name="Blin K."/>
            <person name="Weber T."/>
        </authorList>
    </citation>
    <scope>NUCLEOTIDE SEQUENCE</scope>
    <source>
        <strain evidence="3">NBC_00060</strain>
    </source>
</reference>
<feature type="transmembrane region" description="Helical" evidence="2">
    <location>
        <begin position="174"/>
        <end position="195"/>
    </location>
</feature>
<keyword evidence="2" id="KW-1133">Transmembrane helix</keyword>
<gene>
    <name evidence="3" type="ORF">OHV25_18170</name>
</gene>
<keyword evidence="2" id="KW-0472">Membrane</keyword>
<accession>A0AAU2H318</accession>
<dbReference type="EMBL" id="CP108253">
    <property type="protein sequence ID" value="WTU41368.1"/>
    <property type="molecule type" value="Genomic_DNA"/>
</dbReference>
<proteinExistence type="predicted"/>
<keyword evidence="2" id="KW-0812">Transmembrane</keyword>